<reference evidence="1 2" key="1">
    <citation type="submission" date="2013-09" db="EMBL/GenBank/DDBJ databases">
        <title>Corchorus capsularis genome sequencing.</title>
        <authorList>
            <person name="Alam M."/>
            <person name="Haque M.S."/>
            <person name="Islam M.S."/>
            <person name="Emdad E.M."/>
            <person name="Islam M.M."/>
            <person name="Ahmed B."/>
            <person name="Halim A."/>
            <person name="Hossen Q.M.M."/>
            <person name="Hossain M.Z."/>
            <person name="Ahmed R."/>
            <person name="Khan M.M."/>
            <person name="Islam R."/>
            <person name="Rashid M.M."/>
            <person name="Khan S.A."/>
            <person name="Rahman M.S."/>
            <person name="Alam M."/>
        </authorList>
    </citation>
    <scope>NUCLEOTIDE SEQUENCE [LARGE SCALE GENOMIC DNA]</scope>
    <source>
        <strain evidence="2">cv. CVL-1</strain>
        <tissue evidence="1">Whole seedling</tissue>
    </source>
</reference>
<keyword evidence="2" id="KW-1185">Reference proteome</keyword>
<dbReference type="Proteomes" id="UP000188268">
    <property type="component" value="Unassembled WGS sequence"/>
</dbReference>
<proteinExistence type="predicted"/>
<gene>
    <name evidence="1" type="ORF">CCACVL1_07276</name>
</gene>
<dbReference type="EMBL" id="AWWV01008401">
    <property type="protein sequence ID" value="OMO90824.1"/>
    <property type="molecule type" value="Genomic_DNA"/>
</dbReference>
<dbReference type="AlphaFoldDB" id="A0A1R3J7Q3"/>
<name>A0A1R3J7Q3_COCAP</name>
<evidence type="ECO:0000313" key="1">
    <source>
        <dbReference type="EMBL" id="OMO90824.1"/>
    </source>
</evidence>
<dbReference type="Gramene" id="OMO90824">
    <property type="protein sequence ID" value="OMO90824"/>
    <property type="gene ID" value="CCACVL1_07276"/>
</dbReference>
<protein>
    <submittedName>
        <fullName evidence="1">Uncharacterized protein</fullName>
    </submittedName>
</protein>
<sequence>MDEADILPEGKLGLMSTTSKSNLCN</sequence>
<accession>A0A1R3J7Q3</accession>
<organism evidence="1 2">
    <name type="scientific">Corchorus capsularis</name>
    <name type="common">Jute</name>
    <dbReference type="NCBI Taxonomy" id="210143"/>
    <lineage>
        <taxon>Eukaryota</taxon>
        <taxon>Viridiplantae</taxon>
        <taxon>Streptophyta</taxon>
        <taxon>Embryophyta</taxon>
        <taxon>Tracheophyta</taxon>
        <taxon>Spermatophyta</taxon>
        <taxon>Magnoliopsida</taxon>
        <taxon>eudicotyledons</taxon>
        <taxon>Gunneridae</taxon>
        <taxon>Pentapetalae</taxon>
        <taxon>rosids</taxon>
        <taxon>malvids</taxon>
        <taxon>Malvales</taxon>
        <taxon>Malvaceae</taxon>
        <taxon>Grewioideae</taxon>
        <taxon>Apeibeae</taxon>
        <taxon>Corchorus</taxon>
    </lineage>
</organism>
<comment type="caution">
    <text evidence="1">The sequence shown here is derived from an EMBL/GenBank/DDBJ whole genome shotgun (WGS) entry which is preliminary data.</text>
</comment>
<evidence type="ECO:0000313" key="2">
    <source>
        <dbReference type="Proteomes" id="UP000188268"/>
    </source>
</evidence>